<evidence type="ECO:0000256" key="1">
    <source>
        <dbReference type="SAM" id="SignalP"/>
    </source>
</evidence>
<sequence length="159" mass="18461">MNMITIILISIFLWQFTIENRLPEKPADSEIQCEFTEELNSTELWAFCDYQTDKIGYVGRKNVYGQPMKIYDISCRRNWDCHANGICVNLVKGRVCMKHPKFKLVDEAASLKDSKKETAKSGTNDTSNDKKIIRHIKRARETFYTKIMGCILVLLIIFI</sequence>
<name>A0A9P1MV93_9PELO</name>
<dbReference type="PANTHER" id="PTHR36157:SF1">
    <property type="entry name" value="DOMAIN OF UNKNOWN FUNCTION DX DOMAIN-CONTAINING PROTEIN"/>
    <property type="match status" value="1"/>
</dbReference>
<feature type="chain" id="PRO_5040358244" description="Domain of unknown function DX domain-containing protein" evidence="1">
    <location>
        <begin position="20"/>
        <end position="159"/>
    </location>
</feature>
<accession>A0A9P1MV93</accession>
<keyword evidence="4" id="KW-1185">Reference proteome</keyword>
<evidence type="ECO:0000313" key="3">
    <source>
        <dbReference type="EMBL" id="CAI5438172.1"/>
    </source>
</evidence>
<feature type="domain" description="Domain of unknown function DX" evidence="2">
    <location>
        <begin position="29"/>
        <end position="100"/>
    </location>
</feature>
<dbReference type="Proteomes" id="UP001152747">
    <property type="component" value="Unassembled WGS sequence"/>
</dbReference>
<proteinExistence type="predicted"/>
<feature type="signal peptide" evidence="1">
    <location>
        <begin position="1"/>
        <end position="19"/>
    </location>
</feature>
<evidence type="ECO:0000259" key="2">
    <source>
        <dbReference type="Pfam" id="PF01666"/>
    </source>
</evidence>
<protein>
    <recommendedName>
        <fullName evidence="2">Domain of unknown function DX domain-containing protein</fullName>
    </recommendedName>
</protein>
<comment type="caution">
    <text evidence="3">The sequence shown here is derived from an EMBL/GenBank/DDBJ whole genome shotgun (WGS) entry which is preliminary data.</text>
</comment>
<evidence type="ECO:0000313" key="4">
    <source>
        <dbReference type="Proteomes" id="UP001152747"/>
    </source>
</evidence>
<organism evidence="3 4">
    <name type="scientific">Caenorhabditis angaria</name>
    <dbReference type="NCBI Taxonomy" id="860376"/>
    <lineage>
        <taxon>Eukaryota</taxon>
        <taxon>Metazoa</taxon>
        <taxon>Ecdysozoa</taxon>
        <taxon>Nematoda</taxon>
        <taxon>Chromadorea</taxon>
        <taxon>Rhabditida</taxon>
        <taxon>Rhabditina</taxon>
        <taxon>Rhabditomorpha</taxon>
        <taxon>Rhabditoidea</taxon>
        <taxon>Rhabditidae</taxon>
        <taxon>Peloderinae</taxon>
        <taxon>Caenorhabditis</taxon>
    </lineage>
</organism>
<dbReference type="EMBL" id="CANHGI010000001">
    <property type="protein sequence ID" value="CAI5438172.1"/>
    <property type="molecule type" value="Genomic_DNA"/>
</dbReference>
<reference evidence="3" key="1">
    <citation type="submission" date="2022-11" db="EMBL/GenBank/DDBJ databases">
        <authorList>
            <person name="Kikuchi T."/>
        </authorList>
    </citation>
    <scope>NUCLEOTIDE SEQUENCE</scope>
    <source>
        <strain evidence="3">PS1010</strain>
    </source>
</reference>
<dbReference type="InterPro" id="IPR002593">
    <property type="entry name" value="DX"/>
</dbReference>
<dbReference type="AlphaFoldDB" id="A0A9P1MV93"/>
<keyword evidence="1" id="KW-0732">Signal</keyword>
<gene>
    <name evidence="3" type="ORF">CAMP_LOCUS809</name>
</gene>
<dbReference type="PANTHER" id="PTHR36157">
    <property type="entry name" value="PROTEIN CBG12671-RELATED"/>
    <property type="match status" value="1"/>
</dbReference>
<dbReference type="Pfam" id="PF01666">
    <property type="entry name" value="DX"/>
    <property type="match status" value="1"/>
</dbReference>